<reference evidence="2" key="1">
    <citation type="submission" date="2021-02" db="EMBL/GenBank/DDBJ databases">
        <authorList>
            <person name="Dougan E. K."/>
            <person name="Rhodes N."/>
            <person name="Thang M."/>
            <person name="Chan C."/>
        </authorList>
    </citation>
    <scope>NUCLEOTIDE SEQUENCE</scope>
</reference>
<dbReference type="Proteomes" id="UP000604046">
    <property type="component" value="Unassembled WGS sequence"/>
</dbReference>
<organism evidence="2 3">
    <name type="scientific">Symbiodinium natans</name>
    <dbReference type="NCBI Taxonomy" id="878477"/>
    <lineage>
        <taxon>Eukaryota</taxon>
        <taxon>Sar</taxon>
        <taxon>Alveolata</taxon>
        <taxon>Dinophyceae</taxon>
        <taxon>Suessiales</taxon>
        <taxon>Symbiodiniaceae</taxon>
        <taxon>Symbiodinium</taxon>
    </lineage>
</organism>
<protein>
    <submittedName>
        <fullName evidence="2">Uncharacterized protein</fullName>
    </submittedName>
</protein>
<evidence type="ECO:0000313" key="3">
    <source>
        <dbReference type="Proteomes" id="UP000604046"/>
    </source>
</evidence>
<feature type="compositionally biased region" description="Acidic residues" evidence="1">
    <location>
        <begin position="80"/>
        <end position="91"/>
    </location>
</feature>
<feature type="compositionally biased region" description="Basic and acidic residues" evidence="1">
    <location>
        <begin position="165"/>
        <end position="174"/>
    </location>
</feature>
<feature type="region of interest" description="Disordered" evidence="1">
    <location>
        <begin position="80"/>
        <end position="111"/>
    </location>
</feature>
<feature type="region of interest" description="Disordered" evidence="1">
    <location>
        <begin position="138"/>
        <end position="174"/>
    </location>
</feature>
<proteinExistence type="predicted"/>
<feature type="compositionally biased region" description="Low complexity" evidence="1">
    <location>
        <begin position="93"/>
        <end position="111"/>
    </location>
</feature>
<name>A0A812M7V5_9DINO</name>
<keyword evidence="3" id="KW-1185">Reference proteome</keyword>
<evidence type="ECO:0000313" key="2">
    <source>
        <dbReference type="EMBL" id="CAE7260395.1"/>
    </source>
</evidence>
<dbReference type="EMBL" id="CAJNDS010001446">
    <property type="protein sequence ID" value="CAE7260395.1"/>
    <property type="molecule type" value="Genomic_DNA"/>
</dbReference>
<sequence length="270" mass="29154">MGPMTIRGVGWGNRQMRPVTGSTVFYSELQQEFQLGFKDNFLILGEYRARIHAAELLWEIRGRPEERITWKKLGAPDIVELDAEPDPDDDAPLMRPDAPAAPAAPAAPVAPAAPAAPAAPIAPAAPVAPVPRDDSPLTVLFSSAPKTKRRQAPAAPAPVKKYNLRSREDRAERRERAPVYEIEPSSVTPDKEQVQEVNGASPLAVWGLQRLIGPSAPPGEYTCAVCCALLRPMAATAKADLLREKLACDSCGRFGRGIPARDFLAPCLAR</sequence>
<gene>
    <name evidence="2" type="ORF">SNAT2548_LOCUS13605</name>
</gene>
<evidence type="ECO:0000256" key="1">
    <source>
        <dbReference type="SAM" id="MobiDB-lite"/>
    </source>
</evidence>
<comment type="caution">
    <text evidence="2">The sequence shown here is derived from an EMBL/GenBank/DDBJ whole genome shotgun (WGS) entry which is preliminary data.</text>
</comment>
<dbReference type="AlphaFoldDB" id="A0A812M7V5"/>
<accession>A0A812M7V5</accession>
<dbReference type="OrthoDB" id="437649at2759"/>